<dbReference type="InterPro" id="IPR045692">
    <property type="entry name" value="DUF6057"/>
</dbReference>
<keyword evidence="1" id="KW-0472">Membrane</keyword>
<keyword evidence="1" id="KW-1133">Transmembrane helix</keyword>
<organism evidence="2 3">
    <name type="scientific">Maribellus comscasis</name>
    <dbReference type="NCBI Taxonomy" id="2681766"/>
    <lineage>
        <taxon>Bacteria</taxon>
        <taxon>Pseudomonadati</taxon>
        <taxon>Bacteroidota</taxon>
        <taxon>Bacteroidia</taxon>
        <taxon>Marinilabiliales</taxon>
        <taxon>Prolixibacteraceae</taxon>
        <taxon>Maribellus</taxon>
    </lineage>
</organism>
<feature type="transmembrane region" description="Helical" evidence="1">
    <location>
        <begin position="131"/>
        <end position="154"/>
    </location>
</feature>
<name>A0A6I6JZH2_9BACT</name>
<dbReference type="EMBL" id="CP046401">
    <property type="protein sequence ID" value="QGY45612.1"/>
    <property type="molecule type" value="Genomic_DNA"/>
</dbReference>
<feature type="transmembrane region" description="Helical" evidence="1">
    <location>
        <begin position="175"/>
        <end position="193"/>
    </location>
</feature>
<reference evidence="2 3" key="1">
    <citation type="submission" date="2019-11" db="EMBL/GenBank/DDBJ databases">
        <authorList>
            <person name="Zheng R.K."/>
            <person name="Sun C.M."/>
        </authorList>
    </citation>
    <scope>NUCLEOTIDE SEQUENCE [LARGE SCALE GENOMIC DNA]</scope>
    <source>
        <strain evidence="2 3">WC007</strain>
    </source>
</reference>
<accession>A0A6I6JZH2</accession>
<feature type="transmembrane region" description="Helical" evidence="1">
    <location>
        <begin position="97"/>
        <end position="119"/>
    </location>
</feature>
<dbReference type="Proteomes" id="UP000428260">
    <property type="component" value="Chromosome"/>
</dbReference>
<keyword evidence="3" id="KW-1185">Reference proteome</keyword>
<proteinExistence type="predicted"/>
<dbReference type="AlphaFoldDB" id="A0A6I6JZH2"/>
<sequence>MKYAGNFFTQFYYTPLLGSIVLSATISLTTVLCSKISKRITTKVFIAIITIPAALLLLMQSHYYHFIEYNLGFLLVLFFFDWVILPKREVLKYVTLLLIPVFYYLAGSYLFYFLGMYIIHNLVFESKKFKFTLSFFAILISFFAVIFFYKIIFLQPLQQFFLYPLPLINVKNHKILLLVLTIYLVFFPVIFKLNSWVKPQKSSALLSFLSVTGVFVVTILMLIHLHNSQTSRILNLEHLVSEKKYDEAIRFHEMYPSKNLIGQYLHNISLSETDQLCERLFYAEQDFNVNSLILPWSNEHLAWGAHFFYSVGLINEAHRWAYEEMIVYGIRPQNIELLLKTNIIRGNYERAKKYNQILYATLNYRNLAEEYKPVLEDSLQIIKYPELISKRRMAPQNNFFIQINDPQNNIPLLLQSNSKNKKAFEYEMAWLLLSKDVETLVNNLKQMKELEYLTIPRHLEEAVLIYYNGTRKMPDLGGLSIRTETINNFDRYVTAFKNARNGSVRTKQNLEKDFGNTFMYYFHFR</sequence>
<gene>
    <name evidence="2" type="ORF">GM418_18625</name>
</gene>
<feature type="transmembrane region" description="Helical" evidence="1">
    <location>
        <begin position="12"/>
        <end position="32"/>
    </location>
</feature>
<keyword evidence="1" id="KW-0812">Transmembrane</keyword>
<evidence type="ECO:0000313" key="2">
    <source>
        <dbReference type="EMBL" id="QGY45612.1"/>
    </source>
</evidence>
<evidence type="ECO:0000256" key="1">
    <source>
        <dbReference type="SAM" id="Phobius"/>
    </source>
</evidence>
<dbReference type="KEGG" id="mcos:GM418_18625"/>
<protein>
    <submittedName>
        <fullName evidence="2">Uncharacterized protein</fullName>
    </submittedName>
</protein>
<feature type="transmembrane region" description="Helical" evidence="1">
    <location>
        <begin position="44"/>
        <end position="63"/>
    </location>
</feature>
<evidence type="ECO:0000313" key="3">
    <source>
        <dbReference type="Proteomes" id="UP000428260"/>
    </source>
</evidence>
<feature type="transmembrane region" description="Helical" evidence="1">
    <location>
        <begin position="205"/>
        <end position="225"/>
    </location>
</feature>
<dbReference type="Pfam" id="PF19529">
    <property type="entry name" value="DUF6057"/>
    <property type="match status" value="1"/>
</dbReference>